<accession>A0A817YP94</accession>
<dbReference type="InterPro" id="IPR005135">
    <property type="entry name" value="Endo/exonuclease/phosphatase"/>
</dbReference>
<dbReference type="Proteomes" id="UP000663872">
    <property type="component" value="Unassembled WGS sequence"/>
</dbReference>
<dbReference type="Gene3D" id="3.60.10.10">
    <property type="entry name" value="Endonuclease/exonuclease/phosphatase"/>
    <property type="match status" value="1"/>
</dbReference>
<proteinExistence type="predicted"/>
<dbReference type="SUPFAM" id="SSF56219">
    <property type="entry name" value="DNase I-like"/>
    <property type="match status" value="1"/>
</dbReference>
<organism evidence="3 4">
    <name type="scientific">Rotaria socialis</name>
    <dbReference type="NCBI Taxonomy" id="392032"/>
    <lineage>
        <taxon>Eukaryota</taxon>
        <taxon>Metazoa</taxon>
        <taxon>Spiralia</taxon>
        <taxon>Gnathifera</taxon>
        <taxon>Rotifera</taxon>
        <taxon>Eurotatoria</taxon>
        <taxon>Bdelloidea</taxon>
        <taxon>Philodinida</taxon>
        <taxon>Philodinidae</taxon>
        <taxon>Rotaria</taxon>
    </lineage>
</organism>
<feature type="compositionally biased region" description="Polar residues" evidence="1">
    <location>
        <begin position="1"/>
        <end position="11"/>
    </location>
</feature>
<feature type="domain" description="Endonuclease/exonuclease/phosphatase" evidence="2">
    <location>
        <begin position="500"/>
        <end position="684"/>
    </location>
</feature>
<gene>
    <name evidence="3" type="ORF">GRG538_LOCUS8187</name>
</gene>
<comment type="caution">
    <text evidence="3">The sequence shown here is derived from an EMBL/GenBank/DDBJ whole genome shotgun (WGS) entry which is preliminary data.</text>
</comment>
<evidence type="ECO:0000256" key="1">
    <source>
        <dbReference type="SAM" id="MobiDB-lite"/>
    </source>
</evidence>
<name>A0A817YP94_9BILA</name>
<sequence length="993" mass="114065">MPVIAHNSSKRVLSPMSDEQRESTEMDNDPGTRIVPTAQRKRRAVGVSPSNKIQDNGLSISNQARHSKNIQQQSMNYANIQLQNNFSVNNNTKEQQDLHISEEAKRFAQTRYPFSPFVIATEQDIRDNLVVEDLCKFAKDKHQFTIDIAGYRRTSTNSAHGEYKILLFVKNLETFVLLLGGKIWPQELCGLKYKYTCPSIPPQLSVIIPDVPLNINFQEFSDEIRTVNKNIVSVIRLRNSAQQDIKAVKLEFNSVISRKEMLDKKRVLIMGLSLDIVEYLAQAHVLICSQCMNIGHFRKNCTQKDTQTCTVCGEKTSDIRLHKANCSGIMKCIHCNGPHKSNDTKCPIIKEYRAALTRSLLTHQQPTSNTTNAYHFNSENFPNIRMRWNTASQTKSVNLEYKWRTVVDEINGSHRHNYNMNLSINATTFVPRSTSSNLNMSNSTWDLIAPTLGHSDLKLFSSVALEWHNAPTLESCFSQWKKSVKEDIISPLSDLHVLCFNVRGLDYRRGEVVLLSTQHASDIVVLTEVGRIDHSLVAAAFPKYQSFYQGGENRNGGVLILVRQGLSTIKHQCNVSNVCVSDILLEESLRIIGVYAPESKSWNWYDINPFVNHNCVLMGDFNIDLQEDKLKREVLLSWTDSHALSPIIPDGPTSLRSHRTIDYAFTSDVHLSLQTYQGDTTSDHLPLLGILACDGKEQALGKRINWTVFAAFMSYTFSFWEKEWLRRSYNTTYNNYIEFLALLSARCTQYFSLKLARTAVPYWLRDLLAKSRTLSLKAKRTGDMLLRREANRMRKEARYHLRMLRREQLCKMVAERYVGGTESSPFWIKSKRHFRDKSASLRAFISMSGEIIKDTTVMAESAANYYEELFTEPEVYRPHPYIDSQPILWDNNNDTIPLVSYPELVRVLKAKKQKSSCDAHGLSPMLLDRVPKNYWHLMIPLFNLSLQTIFMPEKWKDVRMAILAKKKNLFAHRMLRVPSRYWIVTLKSSKSYF</sequence>
<protein>
    <recommendedName>
        <fullName evidence="2">Endonuclease/exonuclease/phosphatase domain-containing protein</fullName>
    </recommendedName>
</protein>
<evidence type="ECO:0000313" key="4">
    <source>
        <dbReference type="Proteomes" id="UP000663872"/>
    </source>
</evidence>
<evidence type="ECO:0000259" key="2">
    <source>
        <dbReference type="Pfam" id="PF03372"/>
    </source>
</evidence>
<feature type="region of interest" description="Disordered" evidence="1">
    <location>
        <begin position="1"/>
        <end position="33"/>
    </location>
</feature>
<dbReference type="Pfam" id="PF03372">
    <property type="entry name" value="Exo_endo_phos"/>
    <property type="match status" value="1"/>
</dbReference>
<dbReference type="InterPro" id="IPR036691">
    <property type="entry name" value="Endo/exonu/phosph_ase_sf"/>
</dbReference>
<evidence type="ECO:0000313" key="3">
    <source>
        <dbReference type="EMBL" id="CAF3380869.1"/>
    </source>
</evidence>
<reference evidence="3" key="1">
    <citation type="submission" date="2021-02" db="EMBL/GenBank/DDBJ databases">
        <authorList>
            <person name="Nowell W R."/>
        </authorList>
    </citation>
    <scope>NUCLEOTIDE SEQUENCE</scope>
</reference>
<dbReference type="AlphaFoldDB" id="A0A817YP94"/>
<dbReference type="GO" id="GO:0003824">
    <property type="term" value="F:catalytic activity"/>
    <property type="evidence" value="ECO:0007669"/>
    <property type="project" value="InterPro"/>
</dbReference>
<dbReference type="EMBL" id="CAJNYT010000879">
    <property type="protein sequence ID" value="CAF3380869.1"/>
    <property type="molecule type" value="Genomic_DNA"/>
</dbReference>